<dbReference type="SUPFAM" id="SSF49899">
    <property type="entry name" value="Concanavalin A-like lectins/glucanases"/>
    <property type="match status" value="1"/>
</dbReference>
<keyword evidence="4" id="KW-1185">Reference proteome</keyword>
<sequence length="274" mass="28605">MLLSHFVLSAVFAATTFAFPTARERLDARVARRASSSLHPDIAKLDASTAPRSKFSSRPKIVNVTHDEYSSNWGGAVLNAGAGTWASVVGTFTVPVPSEPAGDSAGWASASAWVGIDGDTCGSAILQTGVDFTIQNGGVSYDAWFEWFPDGAQDISGLTISPGDTIYTAVQATSPNSGYTWLINYSTGLGVEVEISNPASLCMQDAEWIVEDFEENGGMVPFANFGSVTFSGAVATTNSGGNVSPQGATIIDIYQNQVLTSTSVGSSSVTVNYV</sequence>
<evidence type="ECO:0000256" key="1">
    <source>
        <dbReference type="PIRSR" id="PIRSR600250-50"/>
    </source>
</evidence>
<dbReference type="Gene3D" id="2.60.120.700">
    <property type="entry name" value="Peptidase G1"/>
    <property type="match status" value="1"/>
</dbReference>
<proteinExistence type="predicted"/>
<organism evidence="3 4">
    <name type="scientific">Phanerochaete sordida</name>
    <dbReference type="NCBI Taxonomy" id="48140"/>
    <lineage>
        <taxon>Eukaryota</taxon>
        <taxon>Fungi</taxon>
        <taxon>Dikarya</taxon>
        <taxon>Basidiomycota</taxon>
        <taxon>Agaricomycotina</taxon>
        <taxon>Agaricomycetes</taxon>
        <taxon>Polyporales</taxon>
        <taxon>Phanerochaetaceae</taxon>
        <taxon>Phanerochaete</taxon>
    </lineage>
</organism>
<comment type="caution">
    <text evidence="3">The sequence shown here is derived from an EMBL/GenBank/DDBJ whole genome shotgun (WGS) entry which is preliminary data.</text>
</comment>
<dbReference type="Proteomes" id="UP000703269">
    <property type="component" value="Unassembled WGS sequence"/>
</dbReference>
<dbReference type="CDD" id="cd13426">
    <property type="entry name" value="Peptidase_G1"/>
    <property type="match status" value="1"/>
</dbReference>
<dbReference type="PANTHER" id="PTHR37536">
    <property type="entry name" value="PUTATIVE (AFU_ORTHOLOGUE AFUA_3G02970)-RELATED"/>
    <property type="match status" value="1"/>
</dbReference>
<evidence type="ECO:0000256" key="2">
    <source>
        <dbReference type="SAM" id="SignalP"/>
    </source>
</evidence>
<evidence type="ECO:0000313" key="3">
    <source>
        <dbReference type="EMBL" id="GJE96317.1"/>
    </source>
</evidence>
<keyword evidence="2" id="KW-0732">Signal</keyword>
<dbReference type="EMBL" id="BPQB01000058">
    <property type="protein sequence ID" value="GJE96317.1"/>
    <property type="molecule type" value="Genomic_DNA"/>
</dbReference>
<name>A0A9P3GJH4_9APHY</name>
<dbReference type="Pfam" id="PF01828">
    <property type="entry name" value="Peptidase_A4"/>
    <property type="match status" value="1"/>
</dbReference>
<dbReference type="PANTHER" id="PTHR37536:SF1">
    <property type="entry name" value="ASPERGILLOPEPSIN, PUTAITVE (AFU_ORTHOLOGUE AFUA_7G01200)"/>
    <property type="match status" value="1"/>
</dbReference>
<feature type="active site" description="Proton acceptor" evidence="1">
    <location>
        <position position="211"/>
    </location>
</feature>
<dbReference type="AlphaFoldDB" id="A0A9P3GJH4"/>
<dbReference type="GO" id="GO:0070007">
    <property type="term" value="F:glutamic-type endopeptidase activity"/>
    <property type="evidence" value="ECO:0007669"/>
    <property type="project" value="InterPro"/>
</dbReference>
<dbReference type="InterPro" id="IPR038656">
    <property type="entry name" value="Peptidase_G1_sf"/>
</dbReference>
<dbReference type="InterPro" id="IPR013320">
    <property type="entry name" value="ConA-like_dom_sf"/>
</dbReference>
<dbReference type="PRINTS" id="PR00977">
    <property type="entry name" value="SCYTLDPTASE"/>
</dbReference>
<feature type="chain" id="PRO_5040451104" evidence="2">
    <location>
        <begin position="19"/>
        <end position="274"/>
    </location>
</feature>
<accession>A0A9P3GJH4</accession>
<feature type="signal peptide" evidence="2">
    <location>
        <begin position="1"/>
        <end position="18"/>
    </location>
</feature>
<dbReference type="OrthoDB" id="2862635at2759"/>
<evidence type="ECO:0000313" key="4">
    <source>
        <dbReference type="Proteomes" id="UP000703269"/>
    </source>
</evidence>
<protein>
    <submittedName>
        <fullName evidence="3">Peptidase G1 domain-containing protein</fullName>
    </submittedName>
</protein>
<dbReference type="GO" id="GO:0006508">
    <property type="term" value="P:proteolysis"/>
    <property type="evidence" value="ECO:0007669"/>
    <property type="project" value="InterPro"/>
</dbReference>
<dbReference type="InterPro" id="IPR000250">
    <property type="entry name" value="Peptidase_G1"/>
</dbReference>
<reference evidence="3 4" key="1">
    <citation type="submission" date="2021-08" db="EMBL/GenBank/DDBJ databases">
        <title>Draft Genome Sequence of Phanerochaete sordida strain YK-624.</title>
        <authorList>
            <person name="Mori T."/>
            <person name="Dohra H."/>
            <person name="Suzuki T."/>
            <person name="Kawagishi H."/>
            <person name="Hirai H."/>
        </authorList>
    </citation>
    <scope>NUCLEOTIDE SEQUENCE [LARGE SCALE GENOMIC DNA]</scope>
    <source>
        <strain evidence="3 4">YK-624</strain>
    </source>
</reference>
<gene>
    <name evidence="3" type="ORF">PsYK624_125110</name>
</gene>